<dbReference type="PANTHER" id="PTHR21310">
    <property type="entry name" value="AMINOGLYCOSIDE PHOSPHOTRANSFERASE-RELATED-RELATED"/>
    <property type="match status" value="1"/>
</dbReference>
<sequence>MTDQTNAAAPLALKPDDYEGYIKEVLCLQYNREVAEVVPLRHNNARVYSISLTDAQQAPPAFNARFGVSALSPDARKVIMRFSDPASMLNEKVRVQNEVAVMSLAREALKPLDPSLVPEVYGWRPFSEGVGWTLIEFKQGVPLGDKFPTLNSEEKRDVLRQIAQVFKHIQGYNLPQSARTFGGLNFGPDGSLVGGPTPIVGGGPCASLSDLYQEYFNTQIGFADKCDIVQGWRDSDLRARLDQLAPRFADCADSDGNNILFDEATNKLTALLDYDFGHIGSQADEYFYSFPSIHGLMTPPFTGDPEEEHLRNCLLNGFTEEDAQRKSESMDWMTASIRDEEFSKAGVERPADIQGIDDLSSVYWFIQNISPPMFFLERWRAKATPGRIEMIKREARNNLEKNLDLWGY</sequence>
<gene>
    <name evidence="1" type="ORF">CKAH01_08869</name>
</gene>
<accession>A0AAD9Y338</accession>
<protein>
    <submittedName>
        <fullName evidence="1">Phosphotransferase enzyme family protein</fullName>
    </submittedName>
</protein>
<dbReference type="InterPro" id="IPR051678">
    <property type="entry name" value="AGP_Transferase"/>
</dbReference>
<organism evidence="1 2">
    <name type="scientific">Colletotrichum kahawae</name>
    <name type="common">Coffee berry disease fungus</name>
    <dbReference type="NCBI Taxonomy" id="34407"/>
    <lineage>
        <taxon>Eukaryota</taxon>
        <taxon>Fungi</taxon>
        <taxon>Dikarya</taxon>
        <taxon>Ascomycota</taxon>
        <taxon>Pezizomycotina</taxon>
        <taxon>Sordariomycetes</taxon>
        <taxon>Hypocreomycetidae</taxon>
        <taxon>Glomerellales</taxon>
        <taxon>Glomerellaceae</taxon>
        <taxon>Colletotrichum</taxon>
        <taxon>Colletotrichum gloeosporioides species complex</taxon>
    </lineage>
</organism>
<dbReference type="InterPro" id="IPR011009">
    <property type="entry name" value="Kinase-like_dom_sf"/>
</dbReference>
<dbReference type="EMBL" id="VYYT01000566">
    <property type="protein sequence ID" value="KAK2731713.1"/>
    <property type="molecule type" value="Genomic_DNA"/>
</dbReference>
<dbReference type="AlphaFoldDB" id="A0AAD9Y338"/>
<dbReference type="PANTHER" id="PTHR21310:SF15">
    <property type="entry name" value="AMINOGLYCOSIDE PHOSPHOTRANSFERASE DOMAIN-CONTAINING PROTEIN"/>
    <property type="match status" value="1"/>
</dbReference>
<name>A0AAD9Y338_COLKA</name>
<evidence type="ECO:0000313" key="1">
    <source>
        <dbReference type="EMBL" id="KAK2731713.1"/>
    </source>
</evidence>
<dbReference type="Proteomes" id="UP001281614">
    <property type="component" value="Unassembled WGS sequence"/>
</dbReference>
<evidence type="ECO:0000313" key="2">
    <source>
        <dbReference type="Proteomes" id="UP001281614"/>
    </source>
</evidence>
<keyword evidence="2" id="KW-1185">Reference proteome</keyword>
<reference evidence="1" key="1">
    <citation type="submission" date="2023-02" db="EMBL/GenBank/DDBJ databases">
        <title>Colletotrichum kahawae CIFC_Que2 genome sequencing and assembly.</title>
        <authorList>
            <person name="Baroncelli R."/>
        </authorList>
    </citation>
    <scope>NUCLEOTIDE SEQUENCE</scope>
    <source>
        <strain evidence="1">CIFC_Que2</strain>
    </source>
</reference>
<proteinExistence type="predicted"/>
<comment type="caution">
    <text evidence="1">The sequence shown here is derived from an EMBL/GenBank/DDBJ whole genome shotgun (WGS) entry which is preliminary data.</text>
</comment>
<dbReference type="SUPFAM" id="SSF56112">
    <property type="entry name" value="Protein kinase-like (PK-like)"/>
    <property type="match status" value="1"/>
</dbReference>